<feature type="region of interest" description="Disordered" evidence="1">
    <location>
        <begin position="307"/>
        <end position="334"/>
    </location>
</feature>
<evidence type="ECO:0000313" key="3">
    <source>
        <dbReference type="Proteomes" id="UP000663880"/>
    </source>
</evidence>
<gene>
    <name evidence="2" type="ORF">PMACD_LOCUS10559</name>
</gene>
<dbReference type="Proteomes" id="UP000663880">
    <property type="component" value="Unassembled WGS sequence"/>
</dbReference>
<feature type="compositionally biased region" description="Low complexity" evidence="1">
    <location>
        <begin position="27"/>
        <end position="43"/>
    </location>
</feature>
<name>A0A821UMP3_9NEOP</name>
<accession>A0A821UMP3</accession>
<proteinExistence type="predicted"/>
<dbReference type="AlphaFoldDB" id="A0A821UMP3"/>
<keyword evidence="3" id="KW-1185">Reference proteome</keyword>
<reference evidence="2" key="1">
    <citation type="submission" date="2021-02" db="EMBL/GenBank/DDBJ databases">
        <authorList>
            <person name="Steward A R."/>
        </authorList>
    </citation>
    <scope>NUCLEOTIDE SEQUENCE</scope>
</reference>
<feature type="compositionally biased region" description="Polar residues" evidence="1">
    <location>
        <begin position="44"/>
        <end position="56"/>
    </location>
</feature>
<comment type="caution">
    <text evidence="2">The sequence shown here is derived from an EMBL/GenBank/DDBJ whole genome shotgun (WGS) entry which is preliminary data.</text>
</comment>
<sequence>MKRIPQAGQEEKQPSRPQRPRSRSGRARPSAGAEAAANPGPSSTERITTPSSTTAKHQAAPSCSGFAEPALPQPSRSRSTERRSLTPSYKTKESSSSSEITFQAVGSLATHRATDDTIHPPAALPASETSRRGTELQAVRVTSAGHASNDATRPFAPSTASDTSQPTISARDPSVALHRAPTDALLSASSTRNSESDIENMSAANIGPTPNYLECSSVDELLIMLDRDPGPGAASSPRTAYESDLIFLAQSFACSFASRGMLRAMARYAKTREEALRNSGALQSPLTDAEQRELAQVRNECRLPARTPATPVRRPFSAVDPGSEGSSGFPNGLKSMRQGQMDVIRGRPSMSETCATPYGSSPNCPRMGETASILLRLLFQFMF</sequence>
<dbReference type="EMBL" id="CAJOBZ010000031">
    <property type="protein sequence ID" value="CAF4892029.1"/>
    <property type="molecule type" value="Genomic_DNA"/>
</dbReference>
<feature type="region of interest" description="Disordered" evidence="1">
    <location>
        <begin position="1"/>
        <end position="210"/>
    </location>
</feature>
<organism evidence="2 3">
    <name type="scientific">Pieris macdunnoughi</name>
    <dbReference type="NCBI Taxonomy" id="345717"/>
    <lineage>
        <taxon>Eukaryota</taxon>
        <taxon>Metazoa</taxon>
        <taxon>Ecdysozoa</taxon>
        <taxon>Arthropoda</taxon>
        <taxon>Hexapoda</taxon>
        <taxon>Insecta</taxon>
        <taxon>Pterygota</taxon>
        <taxon>Neoptera</taxon>
        <taxon>Endopterygota</taxon>
        <taxon>Lepidoptera</taxon>
        <taxon>Glossata</taxon>
        <taxon>Ditrysia</taxon>
        <taxon>Papilionoidea</taxon>
        <taxon>Pieridae</taxon>
        <taxon>Pierinae</taxon>
        <taxon>Pieris</taxon>
    </lineage>
</organism>
<evidence type="ECO:0000256" key="1">
    <source>
        <dbReference type="SAM" id="MobiDB-lite"/>
    </source>
</evidence>
<evidence type="ECO:0000313" key="2">
    <source>
        <dbReference type="EMBL" id="CAF4892029.1"/>
    </source>
</evidence>
<protein>
    <submittedName>
        <fullName evidence="2">Uncharacterized protein</fullName>
    </submittedName>
</protein>
<feature type="compositionally biased region" description="Polar residues" evidence="1">
    <location>
        <begin position="158"/>
        <end position="168"/>
    </location>
</feature>